<keyword evidence="7" id="KW-0547">Nucleotide-binding</keyword>
<keyword evidence="7" id="KW-0067">ATP-binding</keyword>
<evidence type="ECO:0000256" key="1">
    <source>
        <dbReference type="ARBA" id="ARBA00007816"/>
    </source>
</evidence>
<dbReference type="InterPro" id="IPR008571">
    <property type="entry name" value="HerA-like"/>
</dbReference>
<dbReference type="GO" id="GO:0043139">
    <property type="term" value="F:5'-3' DNA helicase activity"/>
    <property type="evidence" value="ECO:0007669"/>
    <property type="project" value="UniProtKB-EC"/>
</dbReference>
<accession>A0A7C4NMP5</accession>
<reference evidence="7" key="1">
    <citation type="journal article" date="2020" name="mSystems">
        <title>Genome- and Community-Level Interaction Insights into Carbon Utilization and Element Cycling Functions of Hydrothermarchaeota in Hydrothermal Sediment.</title>
        <authorList>
            <person name="Zhou Z."/>
            <person name="Liu Y."/>
            <person name="Xu W."/>
            <person name="Pan J."/>
            <person name="Luo Z.H."/>
            <person name="Li M."/>
        </authorList>
    </citation>
    <scope>NUCLEOTIDE SEQUENCE [LARGE SCALE GENOMIC DNA]</scope>
    <source>
        <strain evidence="7">SpSt-637</strain>
        <strain evidence="6">SpSt-667</strain>
    </source>
</reference>
<dbReference type="Pfam" id="PF01935">
    <property type="entry name" value="DUF87"/>
    <property type="match status" value="1"/>
</dbReference>
<organism evidence="7">
    <name type="scientific">Ignisphaera aggregans</name>
    <dbReference type="NCBI Taxonomy" id="334771"/>
    <lineage>
        <taxon>Archaea</taxon>
        <taxon>Thermoproteota</taxon>
        <taxon>Thermoprotei</taxon>
        <taxon>Desulfurococcales</taxon>
        <taxon>Desulfurococcaceae</taxon>
        <taxon>Ignisphaera</taxon>
    </lineage>
</organism>
<dbReference type="PANTHER" id="PTHR42957:SF2">
    <property type="entry name" value="HELICASE HERA CENTRAL DOMAIN-CONTAINING PROTEIN"/>
    <property type="match status" value="1"/>
</dbReference>
<dbReference type="GO" id="GO:0043138">
    <property type="term" value="F:3'-5' DNA helicase activity"/>
    <property type="evidence" value="ECO:0007669"/>
    <property type="project" value="UniProtKB-EC"/>
</dbReference>
<evidence type="ECO:0000313" key="7">
    <source>
        <dbReference type="EMBL" id="HGQ64587.1"/>
    </source>
</evidence>
<feature type="domain" description="Helicase HerA central" evidence="5">
    <location>
        <begin position="148"/>
        <end position="379"/>
    </location>
</feature>
<sequence length="515" mass="58473">MRSCLDWNPKEFCRLVGIVTSGSRASVVPVRISKEDIGFVRDEMLALIDDIDEGKRYVGIFKGSTKKDLALDSTTLPTSFDPGKTHTYTAPSMTSYVEILGEVTCSGIELSFSIPRPGSYVYAVINGREFQRILGIEGGLRVGVHIFSLMEVPLDQQALSYHIAILGATGTGKSRLTKCIVEEVLRCTDYSVVIFDHTGIDYTDKSRWTVDVDVIDSSRIVLDPDIIAQIIIEEVGLTGYHEEYIYGAIVEYMKKKLLSGLNQNDKKLQSFSRSTEVDLEVLLTMYRDASRKELLTWNFHEFLRVLDEYLKSMGARDYTSKKLKLLIITRLGKRFFENYLNGRNIIVEDVVENLIVKPRKLVVVDLSSEVEYVAKRGIVYQFMKVSWDKIWSSRGTSRKILAVIDEAHNYTCAHGCEPAKTIIARTVREGRKWGFGVVLATQRVIDLAPEIRGNINTIFFSKLQSSGDYNELKNWLEGVQYLEYTLPMLASREFFFTGLGNPLRKPLLIRVRDVR</sequence>
<protein>
    <submittedName>
        <fullName evidence="7">ATP-binding protein</fullName>
    </submittedName>
</protein>
<evidence type="ECO:0000256" key="2">
    <source>
        <dbReference type="ARBA" id="ARBA00034617"/>
    </source>
</evidence>
<gene>
    <name evidence="7" type="ORF">ENU08_05020</name>
    <name evidence="6" type="ORF">ENU41_01360</name>
</gene>
<dbReference type="GO" id="GO:0005524">
    <property type="term" value="F:ATP binding"/>
    <property type="evidence" value="ECO:0007669"/>
    <property type="project" value="UniProtKB-KW"/>
</dbReference>
<comment type="caution">
    <text evidence="7">The sequence shown here is derived from an EMBL/GenBank/DDBJ whole genome shotgun (WGS) entry which is preliminary data.</text>
</comment>
<comment type="catalytic activity">
    <reaction evidence="2">
        <text>Couples ATP hydrolysis with the unwinding of duplex DNA by translocating in the 3'-5' direction.</text>
        <dbReference type="EC" id="5.6.2.4"/>
    </reaction>
</comment>
<comment type="catalytic activity">
    <reaction evidence="3">
        <text>ATP + H2O = ADP + phosphate + H(+)</text>
        <dbReference type="Rhea" id="RHEA:13065"/>
        <dbReference type="ChEBI" id="CHEBI:15377"/>
        <dbReference type="ChEBI" id="CHEBI:15378"/>
        <dbReference type="ChEBI" id="CHEBI:30616"/>
        <dbReference type="ChEBI" id="CHEBI:43474"/>
        <dbReference type="ChEBI" id="CHEBI:456216"/>
        <dbReference type="EC" id="5.6.2.3"/>
    </reaction>
</comment>
<name>A0A7C4NMP5_9CREN</name>
<dbReference type="AlphaFoldDB" id="A0A7C4NMP5"/>
<dbReference type="Gene3D" id="3.40.50.300">
    <property type="entry name" value="P-loop containing nucleotide triphosphate hydrolases"/>
    <property type="match status" value="2"/>
</dbReference>
<dbReference type="InterPro" id="IPR002789">
    <property type="entry name" value="HerA_central"/>
</dbReference>
<proteinExistence type="inferred from homology"/>
<comment type="catalytic activity">
    <reaction evidence="4">
        <text>ATP + H2O = ADP + phosphate + H(+)</text>
        <dbReference type="Rhea" id="RHEA:13065"/>
        <dbReference type="ChEBI" id="CHEBI:15377"/>
        <dbReference type="ChEBI" id="CHEBI:15378"/>
        <dbReference type="ChEBI" id="CHEBI:30616"/>
        <dbReference type="ChEBI" id="CHEBI:43474"/>
        <dbReference type="ChEBI" id="CHEBI:456216"/>
        <dbReference type="EC" id="5.6.2.4"/>
    </reaction>
</comment>
<evidence type="ECO:0000256" key="3">
    <source>
        <dbReference type="ARBA" id="ARBA00048954"/>
    </source>
</evidence>
<dbReference type="PANTHER" id="PTHR42957">
    <property type="entry name" value="HELICASE MJ1565-RELATED"/>
    <property type="match status" value="1"/>
</dbReference>
<dbReference type="EMBL" id="DTBD01000039">
    <property type="protein sequence ID" value="HGQ64587.1"/>
    <property type="molecule type" value="Genomic_DNA"/>
</dbReference>
<dbReference type="SUPFAM" id="SSF52540">
    <property type="entry name" value="P-loop containing nucleoside triphosphate hydrolases"/>
    <property type="match status" value="1"/>
</dbReference>
<evidence type="ECO:0000313" key="6">
    <source>
        <dbReference type="EMBL" id="HGQ35313.1"/>
    </source>
</evidence>
<evidence type="ECO:0000256" key="4">
    <source>
        <dbReference type="ARBA" id="ARBA00048988"/>
    </source>
</evidence>
<dbReference type="InterPro" id="IPR027417">
    <property type="entry name" value="P-loop_NTPase"/>
</dbReference>
<comment type="similarity">
    <text evidence="1">Belongs to the HerA family.</text>
</comment>
<dbReference type="EMBL" id="DTCK01000010">
    <property type="protein sequence ID" value="HGQ35313.1"/>
    <property type="molecule type" value="Genomic_DNA"/>
</dbReference>
<evidence type="ECO:0000259" key="5">
    <source>
        <dbReference type="Pfam" id="PF01935"/>
    </source>
</evidence>